<comment type="caution">
    <text evidence="6">The sequence shown here is derived from an EMBL/GenBank/DDBJ whole genome shotgun (WGS) entry which is preliminary data.</text>
</comment>
<evidence type="ECO:0000256" key="2">
    <source>
        <dbReference type="ARBA" id="ARBA00012758"/>
    </source>
</evidence>
<dbReference type="EC" id="3.2.1.26" evidence="2"/>
<dbReference type="InterPro" id="IPR051214">
    <property type="entry name" value="GH32_Enzymes"/>
</dbReference>
<evidence type="ECO:0000259" key="5">
    <source>
        <dbReference type="Pfam" id="PF00251"/>
    </source>
</evidence>
<organism evidence="6 7">
    <name type="scientific">Bifidobacterium myosotis</name>
    <dbReference type="NCBI Taxonomy" id="1630166"/>
    <lineage>
        <taxon>Bacteria</taxon>
        <taxon>Bacillati</taxon>
        <taxon>Actinomycetota</taxon>
        <taxon>Actinomycetes</taxon>
        <taxon>Bifidobacteriales</taxon>
        <taxon>Bifidobacteriaceae</taxon>
        <taxon>Bifidobacterium</taxon>
    </lineage>
</organism>
<dbReference type="PROSITE" id="PS00609">
    <property type="entry name" value="GLYCOSYL_HYDROL_F32"/>
    <property type="match status" value="1"/>
</dbReference>
<dbReference type="PANTHER" id="PTHR43101:SF1">
    <property type="entry name" value="BETA-FRUCTOSIDASE"/>
    <property type="match status" value="1"/>
</dbReference>
<dbReference type="GO" id="GO:0005975">
    <property type="term" value="P:carbohydrate metabolic process"/>
    <property type="evidence" value="ECO:0007669"/>
    <property type="project" value="InterPro"/>
</dbReference>
<dbReference type="PANTHER" id="PTHR43101">
    <property type="entry name" value="BETA-FRUCTOSIDASE"/>
    <property type="match status" value="1"/>
</dbReference>
<name>A0A5M9ZR48_9BIFI</name>
<evidence type="ECO:0000256" key="1">
    <source>
        <dbReference type="ARBA" id="ARBA00009902"/>
    </source>
</evidence>
<dbReference type="SUPFAM" id="SSF75005">
    <property type="entry name" value="Arabinanase/levansucrase/invertase"/>
    <property type="match status" value="1"/>
</dbReference>
<dbReference type="InterPro" id="IPR001362">
    <property type="entry name" value="Glyco_hydro_32"/>
</dbReference>
<protein>
    <recommendedName>
        <fullName evidence="2">beta-fructofuranosidase</fullName>
        <ecNumber evidence="2">3.2.1.26</ecNumber>
    </recommendedName>
</protein>
<accession>A0A5M9ZR48</accession>
<proteinExistence type="inferred from homology"/>
<dbReference type="Proteomes" id="UP000410049">
    <property type="component" value="Unassembled WGS sequence"/>
</dbReference>
<dbReference type="EMBL" id="RZUH01000001">
    <property type="protein sequence ID" value="KAA8829783.1"/>
    <property type="molecule type" value="Genomic_DNA"/>
</dbReference>
<sequence length="664" mass="72493">MTITINADGYTSFEAFAEYHGDGNIPATLRLTPANPNVSPLEAHLDAAERRTRIILPIDPAEHYTLHIDGLTLGFAYLSGGENLLERGIRIVTPDTRAAAHRPRAHFEPAQHWMNDPNGLCRFQGRYHLFYQFNPYGWQWDNMHWGHAMSRDLLHWTDLPIALLPQDDLPRDPKLAGGAFSGSAVTVDADGRIVPGDEASAIRIYLTRHWERRGDHDSVEETQTTAISTDGLTFSPETTVVRRPTEDMGRDFRDPKIDDTLFDGTALTGTPTIVVASNLPSEQAPTIGEDGSAPMPSNHESFWYADSPFDKAGQRQPDLTRTSALALFRATDTDLDKAEWRYAGPLLFETGLPETYTYECPDAFSLDGTAVAIGSVMKLRDASGRFQPIRWYTGAIAGDTADAPKFRVAHTGWCDFGSCYYAVQSFRDRHAAADGTPVDRRIAIGWLCDWFGVRIKRDDYANGVMSLPRELHVADGRLTSRPVQEVYDLLIGDVLGEISVKDSAAANGITNNTADGSADGTANGAAATDAETRRFAAPSHAYYADIHPKAGSAFSMTLVSGVRTQPDGTVADATLRLTSDGTAVHLTTTGLPTDGFDYVSATKRVERVEVFYDHGVAEVFVNDGEDAGAILFDCDNVNAPDFRTETAISGLAGSAVVRELRSAR</sequence>
<keyword evidence="4" id="KW-0326">Glycosidase</keyword>
<dbReference type="RefSeq" id="WP_150378657.1">
    <property type="nucleotide sequence ID" value="NZ_RZUH01000001.1"/>
</dbReference>
<evidence type="ECO:0000313" key="7">
    <source>
        <dbReference type="Proteomes" id="UP000410049"/>
    </source>
</evidence>
<feature type="domain" description="Glycosyl hydrolase family 32 N-terminal" evidence="5">
    <location>
        <begin position="106"/>
        <end position="257"/>
    </location>
</feature>
<gene>
    <name evidence="6" type="ORF">EMO91_02155</name>
</gene>
<evidence type="ECO:0000313" key="6">
    <source>
        <dbReference type="EMBL" id="KAA8829783.1"/>
    </source>
</evidence>
<feature type="domain" description="Glycosyl hydrolase family 32 N-terminal" evidence="5">
    <location>
        <begin position="323"/>
        <end position="482"/>
    </location>
</feature>
<dbReference type="SMART" id="SM00640">
    <property type="entry name" value="Glyco_32"/>
    <property type="match status" value="1"/>
</dbReference>
<dbReference type="GO" id="GO:0004564">
    <property type="term" value="F:beta-fructofuranosidase activity"/>
    <property type="evidence" value="ECO:0007669"/>
    <property type="project" value="UniProtKB-EC"/>
</dbReference>
<dbReference type="InterPro" id="IPR023296">
    <property type="entry name" value="Glyco_hydro_beta-prop_sf"/>
</dbReference>
<comment type="similarity">
    <text evidence="1">Belongs to the glycosyl hydrolase 32 family.</text>
</comment>
<dbReference type="Gene3D" id="2.115.10.20">
    <property type="entry name" value="Glycosyl hydrolase domain, family 43"/>
    <property type="match status" value="1"/>
</dbReference>
<dbReference type="InterPro" id="IPR018053">
    <property type="entry name" value="Glyco_hydro_32_AS"/>
</dbReference>
<dbReference type="AlphaFoldDB" id="A0A5M9ZR48"/>
<dbReference type="InterPro" id="IPR013148">
    <property type="entry name" value="Glyco_hydro_32_N"/>
</dbReference>
<dbReference type="Pfam" id="PF00251">
    <property type="entry name" value="Glyco_hydro_32N"/>
    <property type="match status" value="2"/>
</dbReference>
<keyword evidence="3 6" id="KW-0378">Hydrolase</keyword>
<evidence type="ECO:0000256" key="4">
    <source>
        <dbReference type="ARBA" id="ARBA00023295"/>
    </source>
</evidence>
<evidence type="ECO:0000256" key="3">
    <source>
        <dbReference type="ARBA" id="ARBA00022801"/>
    </source>
</evidence>
<reference evidence="6 7" key="1">
    <citation type="journal article" date="2019" name="Syst. Appl. Microbiol.">
        <title>Characterization of Bifidobacterium species in feaces of the Egyptian fruit bat: Description of B. vespertilionis sp. nov. and B. rousetti sp. nov.</title>
        <authorList>
            <person name="Modesto M."/>
            <person name="Satti M."/>
            <person name="Watanabe K."/>
            <person name="Puglisi E."/>
            <person name="Morelli L."/>
            <person name="Huang C.-H."/>
            <person name="Liou J.-S."/>
            <person name="Miyashita M."/>
            <person name="Tamura T."/>
            <person name="Saito S."/>
            <person name="Mori K."/>
            <person name="Huang L."/>
            <person name="Sciavilla P."/>
            <person name="Sandri C."/>
            <person name="Spiezio C."/>
            <person name="Vitali F."/>
            <person name="Cavalieri D."/>
            <person name="Perpetuini G."/>
            <person name="Tofalo R."/>
            <person name="Bonetti A."/>
            <person name="Arita M."/>
            <person name="Mattarelli P."/>
        </authorList>
    </citation>
    <scope>NUCLEOTIDE SEQUENCE [LARGE SCALE GENOMIC DNA]</scope>
    <source>
        <strain evidence="6 7">RST17</strain>
    </source>
</reference>